<evidence type="ECO:0000256" key="7">
    <source>
        <dbReference type="ARBA" id="ARBA00023242"/>
    </source>
</evidence>
<dbReference type="GO" id="GO:0005737">
    <property type="term" value="C:cytoplasm"/>
    <property type="evidence" value="ECO:0007669"/>
    <property type="project" value="UniProtKB-SubCell"/>
</dbReference>
<comment type="similarity">
    <text evidence="4">Belongs to the RTC4 family.</text>
</comment>
<gene>
    <name evidence="10" type="ORF">CANARDRAFT_7752</name>
</gene>
<dbReference type="Pfam" id="PF14474">
    <property type="entry name" value="RTC4"/>
    <property type="match status" value="1"/>
</dbReference>
<dbReference type="OrthoDB" id="128308at2759"/>
<feature type="compositionally biased region" description="Polar residues" evidence="8">
    <location>
        <begin position="1"/>
        <end position="18"/>
    </location>
</feature>
<dbReference type="EMBL" id="KV453852">
    <property type="protein sequence ID" value="ODV85645.1"/>
    <property type="molecule type" value="Genomic_DNA"/>
</dbReference>
<dbReference type="AlphaFoldDB" id="A0A1E4T1L3"/>
<accession>A0A1E4T1L3</accession>
<comment type="function">
    <text evidence="1">May be involved in a process influencing telomere capping.</text>
</comment>
<feature type="region of interest" description="Disordered" evidence="8">
    <location>
        <begin position="1"/>
        <end position="34"/>
    </location>
</feature>
<dbReference type="GO" id="GO:0005634">
    <property type="term" value="C:nucleus"/>
    <property type="evidence" value="ECO:0007669"/>
    <property type="project" value="UniProtKB-SubCell"/>
</dbReference>
<feature type="region of interest" description="Disordered" evidence="8">
    <location>
        <begin position="383"/>
        <end position="428"/>
    </location>
</feature>
<evidence type="ECO:0000256" key="6">
    <source>
        <dbReference type="ARBA" id="ARBA00022490"/>
    </source>
</evidence>
<reference evidence="11" key="1">
    <citation type="submission" date="2016-04" db="EMBL/GenBank/DDBJ databases">
        <title>Comparative genomics of biotechnologically important yeasts.</title>
        <authorList>
            <consortium name="DOE Joint Genome Institute"/>
            <person name="Riley R."/>
            <person name="Haridas S."/>
            <person name="Wolfe K.H."/>
            <person name="Lopes M.R."/>
            <person name="Hittinger C.T."/>
            <person name="Goker M."/>
            <person name="Salamov A."/>
            <person name="Wisecaver J."/>
            <person name="Long T.M."/>
            <person name="Aerts A.L."/>
            <person name="Barry K."/>
            <person name="Choi C."/>
            <person name="Clum A."/>
            <person name="Coughlan A.Y."/>
            <person name="Deshpande S."/>
            <person name="Douglass A.P."/>
            <person name="Hanson S.J."/>
            <person name="Klenk H.-P."/>
            <person name="Labutti K."/>
            <person name="Lapidus A."/>
            <person name="Lindquist E."/>
            <person name="Lipzen A."/>
            <person name="Meier-Kolthoff J.P."/>
            <person name="Ohm R.A."/>
            <person name="Otillar R.P."/>
            <person name="Pangilinan J."/>
            <person name="Peng Y."/>
            <person name="Rokas A."/>
            <person name="Rosa C.A."/>
            <person name="Scheuner C."/>
            <person name="Sibirny A.A."/>
            <person name="Slot J.C."/>
            <person name="Stielow J.B."/>
            <person name="Sun H."/>
            <person name="Kurtzman C.P."/>
            <person name="Blackwell M."/>
            <person name="Grigoriev I.V."/>
            <person name="Jeffries T.W."/>
        </authorList>
    </citation>
    <scope>NUCLEOTIDE SEQUENCE [LARGE SCALE GENOMIC DNA]</scope>
    <source>
        <strain evidence="11">NRRL YB-2248</strain>
    </source>
</reference>
<evidence type="ECO:0000256" key="1">
    <source>
        <dbReference type="ARBA" id="ARBA00002738"/>
    </source>
</evidence>
<evidence type="ECO:0000259" key="9">
    <source>
        <dbReference type="SMART" id="SM01312"/>
    </source>
</evidence>
<evidence type="ECO:0000256" key="4">
    <source>
        <dbReference type="ARBA" id="ARBA00009461"/>
    </source>
</evidence>
<evidence type="ECO:0000313" key="11">
    <source>
        <dbReference type="Proteomes" id="UP000094801"/>
    </source>
</evidence>
<proteinExistence type="inferred from homology"/>
<dbReference type="PANTHER" id="PTHR41391:SF1">
    <property type="entry name" value="RESTRICTION OF TELOMERE CAPPING PROTEIN 4"/>
    <property type="match status" value="1"/>
</dbReference>
<evidence type="ECO:0000256" key="3">
    <source>
        <dbReference type="ARBA" id="ARBA00004496"/>
    </source>
</evidence>
<keyword evidence="6" id="KW-0963">Cytoplasm</keyword>
<sequence>MSSSFKGKNLQSLTNSRNPPKFLSHKKKPKVGQNQLIIPTESGLLGLTSNTGKRQLASLSSYDQSTPQKKKSKTNIHIAKVSSNRNSTPPAFESKSTRNNPALKEFDISAIKESTNKLLNQIKDHNTKAKSTAEVESGNSKYLDKLLAEANKNKFDDDYIPEIDSGINLSRDIYDDSAKIKEVQLKYTKEKFSPLPINKDDLLRRVSSKLGIAEKILNGKIGSYFYELARDFSESSHRLSITDMEIINLPKDKYHGYMGTLRAHLISRHIIEVLGSLLTEKNKFNKVVQFWGINYFTRYVLTSEIIARLVAEDYNYGEDLDKSYDMMENTNDYGLYIMDKIDPEPPIRIETLESDESSLLVYEGLPESTPKVIGKQSVSGNSAKIEGTSVSSHGDTVLSKRSRFQDDSLSSSSSDDDDDDEPLDKLFD</sequence>
<feature type="domain" description="Restriction of telomere capping protein 4 C-terminal" evidence="9">
    <location>
        <begin position="216"/>
        <end position="340"/>
    </location>
</feature>
<dbReference type="SMART" id="SM01312">
    <property type="entry name" value="RTC4"/>
    <property type="match status" value="1"/>
</dbReference>
<dbReference type="Proteomes" id="UP000094801">
    <property type="component" value="Unassembled WGS sequence"/>
</dbReference>
<feature type="compositionally biased region" description="Polar residues" evidence="8">
    <location>
        <begin position="383"/>
        <end position="394"/>
    </location>
</feature>
<evidence type="ECO:0000256" key="2">
    <source>
        <dbReference type="ARBA" id="ARBA00004123"/>
    </source>
</evidence>
<evidence type="ECO:0000256" key="5">
    <source>
        <dbReference type="ARBA" id="ARBA00015162"/>
    </source>
</evidence>
<dbReference type="PANTHER" id="PTHR41391">
    <property type="entry name" value="RESTRICTION OF TELOMERE CAPPING PROTEIN 4"/>
    <property type="match status" value="1"/>
</dbReference>
<comment type="subcellular location">
    <subcellularLocation>
        <location evidence="3">Cytoplasm</location>
    </subcellularLocation>
    <subcellularLocation>
        <location evidence="2">Nucleus</location>
    </subcellularLocation>
</comment>
<organism evidence="10 11">
    <name type="scientific">[Candida] arabinofermentans NRRL YB-2248</name>
    <dbReference type="NCBI Taxonomy" id="983967"/>
    <lineage>
        <taxon>Eukaryota</taxon>
        <taxon>Fungi</taxon>
        <taxon>Dikarya</taxon>
        <taxon>Ascomycota</taxon>
        <taxon>Saccharomycotina</taxon>
        <taxon>Pichiomycetes</taxon>
        <taxon>Pichiales</taxon>
        <taxon>Pichiaceae</taxon>
        <taxon>Ogataea</taxon>
        <taxon>Ogataea/Candida clade</taxon>
    </lineage>
</organism>
<evidence type="ECO:0000256" key="8">
    <source>
        <dbReference type="SAM" id="MobiDB-lite"/>
    </source>
</evidence>
<dbReference type="InterPro" id="IPR028094">
    <property type="entry name" value="RTC4_C"/>
</dbReference>
<protein>
    <recommendedName>
        <fullName evidence="5">Restriction of telomere capping protein 4</fullName>
    </recommendedName>
</protein>
<keyword evidence="7" id="KW-0539">Nucleus</keyword>
<name>A0A1E4T1L3_9ASCO</name>
<dbReference type="InterPro" id="IPR039024">
    <property type="entry name" value="RTC4"/>
</dbReference>
<dbReference type="STRING" id="983967.A0A1E4T1L3"/>
<evidence type="ECO:0000313" key="10">
    <source>
        <dbReference type="EMBL" id="ODV85645.1"/>
    </source>
</evidence>
<keyword evidence="11" id="KW-1185">Reference proteome</keyword>